<feature type="transmembrane region" description="Helical" evidence="6">
    <location>
        <begin position="422"/>
        <end position="444"/>
    </location>
</feature>
<comment type="subcellular location">
    <subcellularLocation>
        <location evidence="1">Membrane</location>
        <topology evidence="1">Multi-pass membrane protein</topology>
    </subcellularLocation>
</comment>
<proteinExistence type="predicted"/>
<evidence type="ECO:0000256" key="5">
    <source>
        <dbReference type="ARBA" id="ARBA00023136"/>
    </source>
</evidence>
<evidence type="ECO:0000313" key="7">
    <source>
        <dbReference type="EMBL" id="SMO34876.1"/>
    </source>
</evidence>
<name>A0A521AJ95_9BACT</name>
<dbReference type="OrthoDB" id="9762833at2"/>
<reference evidence="7 8" key="1">
    <citation type="submission" date="2017-05" db="EMBL/GenBank/DDBJ databases">
        <authorList>
            <person name="Varghese N."/>
            <person name="Submissions S."/>
        </authorList>
    </citation>
    <scope>NUCLEOTIDE SEQUENCE [LARGE SCALE GENOMIC DNA]</scope>
    <source>
        <strain evidence="7 8">DSM 21985</strain>
    </source>
</reference>
<dbReference type="NCBIfam" id="NF037979">
    <property type="entry name" value="Na_transp"/>
    <property type="match status" value="1"/>
</dbReference>
<dbReference type="CDD" id="cd10336">
    <property type="entry name" value="SLC6sbd_Tyt1-Like"/>
    <property type="match status" value="1"/>
</dbReference>
<dbReference type="PROSITE" id="PS50267">
    <property type="entry name" value="NA_NEUROTRAN_SYMP_3"/>
    <property type="match status" value="1"/>
</dbReference>
<keyword evidence="8" id="KW-1185">Reference proteome</keyword>
<evidence type="ECO:0000256" key="4">
    <source>
        <dbReference type="ARBA" id="ARBA00022989"/>
    </source>
</evidence>
<feature type="transmembrane region" description="Helical" evidence="6">
    <location>
        <begin position="250"/>
        <end position="275"/>
    </location>
</feature>
<dbReference type="InterPro" id="IPR000175">
    <property type="entry name" value="Na/ntran_symport"/>
</dbReference>
<dbReference type="Proteomes" id="UP000317557">
    <property type="component" value="Unassembled WGS sequence"/>
</dbReference>
<feature type="transmembrane region" description="Helical" evidence="6">
    <location>
        <begin position="89"/>
        <end position="116"/>
    </location>
</feature>
<sequence>MAGLTTTERGSWNSKLGFILAAAGSAVGLGNIWAFPTKVATEGGAAYLLIYLLCTFAIGFPVMAAEITIGRRSGKNPVGAFRDISTNKFFPLVGLWGVICGVMILSFYTVIAGWAFGFAFEEIFYFFGWGGAADWLTDTGNGFKNAIIATVFMLGTIKIITGGVSDGIERATKAMMPLLITIIVVMIVYVLLQPGSAEGVSVYLLPDFSKINANLIFSAMGQAFFSLSLGMGALITYGSYLNKKENIPQAAAFVTLADVGIAFLAGLLIVPAMYLAQSQGINISAGGSLASSTDLVFQILPALFHTIGGGVGMLLGVTFFLLLSIAALTSTISLLEVPVSYVIDEFEVKRKKAAWSVGLSILVVSVFVSYFPVLIGWFDYLFSSIGLPLGGFLICIFVGYFWKTENAINEMEYGYAGIKQTLFSKVWPVFIKYICPAAILYNLITNFI</sequence>
<keyword evidence="3 6" id="KW-0812">Transmembrane</keyword>
<dbReference type="AlphaFoldDB" id="A0A521AJ95"/>
<feature type="transmembrane region" description="Helical" evidence="6">
    <location>
        <begin position="47"/>
        <end position="69"/>
    </location>
</feature>
<keyword evidence="5 6" id="KW-0472">Membrane</keyword>
<dbReference type="InterPro" id="IPR047218">
    <property type="entry name" value="YocR/YhdH-like"/>
</dbReference>
<protein>
    <submittedName>
        <fullName evidence="7">Neurotransmitter:Na+ symporter, NSS family</fullName>
    </submittedName>
</protein>
<evidence type="ECO:0000256" key="1">
    <source>
        <dbReference type="ARBA" id="ARBA00004141"/>
    </source>
</evidence>
<feature type="transmembrane region" description="Helical" evidence="6">
    <location>
        <begin position="176"/>
        <end position="195"/>
    </location>
</feature>
<dbReference type="PANTHER" id="PTHR42948:SF1">
    <property type="entry name" value="TRANSPORTER"/>
    <property type="match status" value="1"/>
</dbReference>
<keyword evidence="4 6" id="KW-1133">Transmembrane helix</keyword>
<feature type="transmembrane region" description="Helical" evidence="6">
    <location>
        <begin position="215"/>
        <end position="238"/>
    </location>
</feature>
<feature type="transmembrane region" description="Helical" evidence="6">
    <location>
        <begin position="295"/>
        <end position="323"/>
    </location>
</feature>
<feature type="transmembrane region" description="Helical" evidence="6">
    <location>
        <begin position="146"/>
        <end position="164"/>
    </location>
</feature>
<accession>A0A521AJ95</accession>
<keyword evidence="2" id="KW-0813">Transport</keyword>
<feature type="transmembrane region" description="Helical" evidence="6">
    <location>
        <begin position="353"/>
        <end position="375"/>
    </location>
</feature>
<dbReference type="EMBL" id="FXTP01000001">
    <property type="protein sequence ID" value="SMO34876.1"/>
    <property type="molecule type" value="Genomic_DNA"/>
</dbReference>
<dbReference type="Pfam" id="PF00209">
    <property type="entry name" value="SNF"/>
    <property type="match status" value="2"/>
</dbReference>
<evidence type="ECO:0000256" key="2">
    <source>
        <dbReference type="ARBA" id="ARBA00022448"/>
    </source>
</evidence>
<gene>
    <name evidence="7" type="ORF">SAMN06265219_101186</name>
</gene>
<evidence type="ECO:0000256" key="3">
    <source>
        <dbReference type="ARBA" id="ARBA00022692"/>
    </source>
</evidence>
<dbReference type="InterPro" id="IPR037272">
    <property type="entry name" value="SNS_sf"/>
</dbReference>
<dbReference type="PRINTS" id="PR00176">
    <property type="entry name" value="NANEUSMPORT"/>
</dbReference>
<feature type="transmembrane region" description="Helical" evidence="6">
    <location>
        <begin position="381"/>
        <end position="402"/>
    </location>
</feature>
<dbReference type="SUPFAM" id="SSF161070">
    <property type="entry name" value="SNF-like"/>
    <property type="match status" value="1"/>
</dbReference>
<feature type="transmembrane region" description="Helical" evidence="6">
    <location>
        <begin position="16"/>
        <end position="35"/>
    </location>
</feature>
<evidence type="ECO:0000313" key="8">
    <source>
        <dbReference type="Proteomes" id="UP000317557"/>
    </source>
</evidence>
<dbReference type="PANTHER" id="PTHR42948">
    <property type="entry name" value="TRANSPORTER"/>
    <property type="match status" value="1"/>
</dbReference>
<evidence type="ECO:0000256" key="6">
    <source>
        <dbReference type="SAM" id="Phobius"/>
    </source>
</evidence>
<organism evidence="7 8">
    <name type="scientific">Gracilimonas mengyeensis</name>
    <dbReference type="NCBI Taxonomy" id="1302730"/>
    <lineage>
        <taxon>Bacteria</taxon>
        <taxon>Pseudomonadati</taxon>
        <taxon>Balneolota</taxon>
        <taxon>Balneolia</taxon>
        <taxon>Balneolales</taxon>
        <taxon>Balneolaceae</taxon>
        <taxon>Gracilimonas</taxon>
    </lineage>
</organism>
<dbReference type="GO" id="GO:0016020">
    <property type="term" value="C:membrane"/>
    <property type="evidence" value="ECO:0007669"/>
    <property type="project" value="UniProtKB-SubCell"/>
</dbReference>
<dbReference type="RefSeq" id="WP_142452709.1">
    <property type="nucleotide sequence ID" value="NZ_FXTP01000001.1"/>
</dbReference>